<name>Q0AYY8_SYNWW</name>
<dbReference type="Pfam" id="PF13614">
    <property type="entry name" value="AAA_31"/>
    <property type="match status" value="1"/>
</dbReference>
<reference evidence="3" key="1">
    <citation type="journal article" date="2010" name="Environ. Microbiol.">
        <title>The genome of Syntrophomonas wolfei: new insights into syntrophic metabolism and biohydrogen production.</title>
        <authorList>
            <person name="Sieber J.R."/>
            <person name="Sims D.R."/>
            <person name="Han C."/>
            <person name="Kim E."/>
            <person name="Lykidis A."/>
            <person name="Lapidus A.L."/>
            <person name="McDonnald E."/>
            <person name="Rohlin L."/>
            <person name="Culley D.E."/>
            <person name="Gunsalus R."/>
            <person name="McInerney M.J."/>
        </authorList>
    </citation>
    <scope>NUCLEOTIDE SEQUENCE [LARGE SCALE GENOMIC DNA]</scope>
    <source>
        <strain evidence="3">DSM 2245B / Goettingen</strain>
    </source>
</reference>
<protein>
    <submittedName>
        <fullName evidence="2">Cobyrinic acid a,c-diamide synthase</fullName>
    </submittedName>
</protein>
<dbReference type="PANTHER" id="PTHR13696:SF99">
    <property type="entry name" value="COBYRINIC ACID AC-DIAMIDE SYNTHASE"/>
    <property type="match status" value="1"/>
</dbReference>
<proteinExistence type="predicted"/>
<dbReference type="InterPro" id="IPR025669">
    <property type="entry name" value="AAA_dom"/>
</dbReference>
<keyword evidence="3" id="KW-1185">Reference proteome</keyword>
<gene>
    <name evidence="2" type="ordered locus">Swol_0744</name>
</gene>
<dbReference type="PANTHER" id="PTHR13696">
    <property type="entry name" value="P-LOOP CONTAINING NUCLEOSIDE TRIPHOSPHATE HYDROLASE"/>
    <property type="match status" value="1"/>
</dbReference>
<dbReference type="SMR" id="Q0AYY8"/>
<dbReference type="OrthoDB" id="9815116at2"/>
<evidence type="ECO:0000259" key="1">
    <source>
        <dbReference type="Pfam" id="PF13614"/>
    </source>
</evidence>
<feature type="domain" description="AAA" evidence="1">
    <location>
        <begin position="4"/>
        <end position="222"/>
    </location>
</feature>
<dbReference type="RefSeq" id="WP_011640171.1">
    <property type="nucleotide sequence ID" value="NC_008346.1"/>
</dbReference>
<dbReference type="InterPro" id="IPR050678">
    <property type="entry name" value="DNA_Partitioning_ATPase"/>
</dbReference>
<sequence length="315" mass="36040">MSGAKVISVMNWKGGVGKTTMTHHLGTGLHMLTKEERLEYLGSEKMPRILFVDNDAQCNLSISCLHVEKYEDLVYKQNIPTIYDLYKLFICNESPVVDMHNYIIKNQVRMDNRRIFMGMDLLPAHQELVYLDMNIAMNSRASFQSGLISKEIYKYQYLNDILEPVCSDYDYIFIDCPPNLGYTTLNALYASEYCLIPTGLDHLSSYGIASLLKEIDRLNTEFATAVPDHPMIEVVGIVANNVEENREAPKRSQKLIRERLQDSYHELMFEPYLTRGDGIPNASEQGYPVYADRSANALKQGDLLLGILREFLDRI</sequence>
<evidence type="ECO:0000313" key="2">
    <source>
        <dbReference type="EMBL" id="ABI68066.1"/>
    </source>
</evidence>
<dbReference type="KEGG" id="swo:Swol_0744"/>
<dbReference type="Proteomes" id="UP000001968">
    <property type="component" value="Chromosome"/>
</dbReference>
<organism evidence="2 3">
    <name type="scientific">Syntrophomonas wolfei subsp. wolfei (strain DSM 2245B / Goettingen)</name>
    <dbReference type="NCBI Taxonomy" id="335541"/>
    <lineage>
        <taxon>Bacteria</taxon>
        <taxon>Bacillati</taxon>
        <taxon>Bacillota</taxon>
        <taxon>Clostridia</taxon>
        <taxon>Eubacteriales</taxon>
        <taxon>Syntrophomonadaceae</taxon>
        <taxon>Syntrophomonas</taxon>
    </lineage>
</organism>
<dbReference type="Gene3D" id="3.40.50.300">
    <property type="entry name" value="P-loop containing nucleotide triphosphate hydrolases"/>
    <property type="match status" value="1"/>
</dbReference>
<dbReference type="SUPFAM" id="SSF52540">
    <property type="entry name" value="P-loop containing nucleoside triphosphate hydrolases"/>
    <property type="match status" value="1"/>
</dbReference>
<accession>Q0AYY8</accession>
<evidence type="ECO:0000313" key="3">
    <source>
        <dbReference type="Proteomes" id="UP000001968"/>
    </source>
</evidence>
<dbReference type="CDD" id="cd02042">
    <property type="entry name" value="ParAB_family"/>
    <property type="match status" value="1"/>
</dbReference>
<dbReference type="InterPro" id="IPR027417">
    <property type="entry name" value="P-loop_NTPase"/>
</dbReference>
<dbReference type="AlphaFoldDB" id="Q0AYY8"/>
<dbReference type="eggNOG" id="COG1192">
    <property type="taxonomic scope" value="Bacteria"/>
</dbReference>
<dbReference type="STRING" id="335541.Swol_0744"/>
<dbReference type="EMBL" id="CP000448">
    <property type="protein sequence ID" value="ABI68066.1"/>
    <property type="molecule type" value="Genomic_DNA"/>
</dbReference>
<dbReference type="HOGENOM" id="CLU_037612_4_0_9"/>